<dbReference type="InterPro" id="IPR010809">
    <property type="entry name" value="FliD_C"/>
</dbReference>
<keyword evidence="3" id="KW-0175">Coiled coil</keyword>
<keyword evidence="8" id="KW-0282">Flagellum</keyword>
<reference evidence="8 9" key="1">
    <citation type="submission" date="2017-09" db="EMBL/GenBank/DDBJ databases">
        <authorList>
            <person name="Ehlers B."/>
            <person name="Leendertz F.H."/>
        </authorList>
    </citation>
    <scope>NUCLEOTIDE SEQUENCE [LARGE SCALE GENOMIC DNA]</scope>
    <source>
        <strain evidence="8 9">CGMCC 1.10978</strain>
    </source>
</reference>
<dbReference type="GO" id="GO:0009424">
    <property type="term" value="C:bacterial-type flagellum hook"/>
    <property type="evidence" value="ECO:0007669"/>
    <property type="project" value="UniProtKB-UniRule"/>
</dbReference>
<comment type="function">
    <text evidence="5">Required for morphogenesis and for the elongation of the flagellar filament by facilitating polymerization of the flagellin monomers at the tip of growing filament. Forms a capping structure, which prevents flagellin subunits (transported through the central channel of the flagellum) from leaking out without polymerization at the distal end.</text>
</comment>
<evidence type="ECO:0000256" key="2">
    <source>
        <dbReference type="ARBA" id="ARBA00011255"/>
    </source>
</evidence>
<evidence type="ECO:0000313" key="9">
    <source>
        <dbReference type="Proteomes" id="UP000219374"/>
    </source>
</evidence>
<comment type="similarity">
    <text evidence="1 5">Belongs to the FliD family.</text>
</comment>
<gene>
    <name evidence="8" type="ORF">SAMN06296416_101956</name>
</gene>
<evidence type="ECO:0000259" key="6">
    <source>
        <dbReference type="Pfam" id="PF02465"/>
    </source>
</evidence>
<evidence type="ECO:0000256" key="3">
    <source>
        <dbReference type="ARBA" id="ARBA00023054"/>
    </source>
</evidence>
<keyword evidence="4 5" id="KW-0975">Bacterial flagellum</keyword>
<dbReference type="RefSeq" id="WP_097120674.1">
    <property type="nucleotide sequence ID" value="NZ_OCND01000001.1"/>
</dbReference>
<dbReference type="GO" id="GO:0009421">
    <property type="term" value="C:bacterial-type flagellum filament cap"/>
    <property type="evidence" value="ECO:0007669"/>
    <property type="project" value="InterPro"/>
</dbReference>
<feature type="domain" description="Flagellar hook-associated protein 2 C-terminal" evidence="7">
    <location>
        <begin position="214"/>
        <end position="436"/>
    </location>
</feature>
<comment type="subcellular location">
    <subcellularLocation>
        <location evidence="5">Secreted</location>
    </subcellularLocation>
    <subcellularLocation>
        <location evidence="5">Bacterial flagellum</location>
    </subcellularLocation>
</comment>
<proteinExistence type="inferred from homology"/>
<keyword evidence="9" id="KW-1185">Reference proteome</keyword>
<dbReference type="AlphaFoldDB" id="A0A286CZW4"/>
<dbReference type="GO" id="GO:0071973">
    <property type="term" value="P:bacterial-type flagellum-dependent cell motility"/>
    <property type="evidence" value="ECO:0007669"/>
    <property type="project" value="TreeGrafter"/>
</dbReference>
<dbReference type="InterPro" id="IPR010810">
    <property type="entry name" value="Flagellin_hook_IN_motif"/>
</dbReference>
<evidence type="ECO:0000313" key="8">
    <source>
        <dbReference type="EMBL" id="SOD51950.1"/>
    </source>
</evidence>
<name>A0A286CZW4_9GAMM</name>
<dbReference type="GO" id="GO:0005576">
    <property type="term" value="C:extracellular region"/>
    <property type="evidence" value="ECO:0007669"/>
    <property type="project" value="UniProtKB-SubCell"/>
</dbReference>
<keyword evidence="5" id="KW-0964">Secreted</keyword>
<dbReference type="GO" id="GO:0007155">
    <property type="term" value="P:cell adhesion"/>
    <property type="evidence" value="ECO:0007669"/>
    <property type="project" value="InterPro"/>
</dbReference>
<organism evidence="8 9">
    <name type="scientific">Pseudoxanthomonas wuyuanensis</name>
    <dbReference type="NCBI Taxonomy" id="1073196"/>
    <lineage>
        <taxon>Bacteria</taxon>
        <taxon>Pseudomonadati</taxon>
        <taxon>Pseudomonadota</taxon>
        <taxon>Gammaproteobacteria</taxon>
        <taxon>Lysobacterales</taxon>
        <taxon>Lysobacteraceae</taxon>
        <taxon>Pseudoxanthomonas</taxon>
    </lineage>
</organism>
<dbReference type="InterPro" id="IPR040026">
    <property type="entry name" value="FliD"/>
</dbReference>
<keyword evidence="8" id="KW-0969">Cilium</keyword>
<dbReference type="Pfam" id="PF07196">
    <property type="entry name" value="Flagellin_IN"/>
    <property type="match status" value="1"/>
</dbReference>
<feature type="domain" description="Flagellar hook-associated protein 2 N-terminal" evidence="6">
    <location>
        <begin position="13"/>
        <end position="109"/>
    </location>
</feature>
<protein>
    <recommendedName>
        <fullName evidence="5">Flagellar hook-associated protein 2</fullName>
        <shortName evidence="5">HAP2</shortName>
    </recommendedName>
    <alternativeName>
        <fullName evidence="5">Flagellar cap protein</fullName>
    </alternativeName>
</protein>
<evidence type="ECO:0000256" key="1">
    <source>
        <dbReference type="ARBA" id="ARBA00009764"/>
    </source>
</evidence>
<dbReference type="OrthoDB" id="5980200at2"/>
<dbReference type="Pfam" id="PF02465">
    <property type="entry name" value="FliD_N"/>
    <property type="match status" value="1"/>
</dbReference>
<evidence type="ECO:0000256" key="4">
    <source>
        <dbReference type="ARBA" id="ARBA00023143"/>
    </source>
</evidence>
<accession>A0A286CZW4</accession>
<dbReference type="EMBL" id="OCND01000001">
    <property type="protein sequence ID" value="SOD51950.1"/>
    <property type="molecule type" value="Genomic_DNA"/>
</dbReference>
<evidence type="ECO:0000259" key="7">
    <source>
        <dbReference type="Pfam" id="PF07195"/>
    </source>
</evidence>
<dbReference type="PANTHER" id="PTHR30288">
    <property type="entry name" value="FLAGELLAR CAP/ASSEMBLY PROTEIN FLID"/>
    <property type="match status" value="1"/>
</dbReference>
<dbReference type="PANTHER" id="PTHR30288:SF0">
    <property type="entry name" value="FLAGELLAR HOOK-ASSOCIATED PROTEIN 2"/>
    <property type="match status" value="1"/>
</dbReference>
<comment type="subunit">
    <text evidence="2 5">Homopentamer.</text>
</comment>
<evidence type="ECO:0000256" key="5">
    <source>
        <dbReference type="RuleBase" id="RU362066"/>
    </source>
</evidence>
<dbReference type="Pfam" id="PF07195">
    <property type="entry name" value="FliD_C"/>
    <property type="match status" value="1"/>
</dbReference>
<sequence>MADYNLGYGGIGTGLDINGMVSQLVAADRAPADASLNRIETGAKFKLSALGTVKSAFSALETTLKALKAADAFDTRTVRSGTESVLTASAGKGTPTGIYAIEVQALATASKWVGTQATAADQTFGAGKLTLEVGSETLTIDIAEGSTLADIRSAINGAAASKGVQASILTSNDGQYLSVASSKTGAANAISLTVAEGGSDLQGLIGGLEERTPAADARVSIDGLVITASENKISNAVPGLVLDLKTEGTSTVAVSGDAAASRKVVQDFVNAYNAALTAINTATKYDAENNTPSALTGDAQMRGAAGQLRSVMGSLLGELSAAGLDANTLGLQTKGYPNSDGTLVLDTAKFDAAMAANPEKIRSAFTGSSGLAAKLETTVGSYLGTEGAFTQRTNSLNAQLKDVAARRTALDQRMEAVGNRYKAQFVAMDAMVAQMSSTSDYLAQQLAALAAQTG</sequence>
<keyword evidence="8" id="KW-0966">Cell projection</keyword>
<dbReference type="InterPro" id="IPR003481">
    <property type="entry name" value="FliD_N"/>
</dbReference>
<dbReference type="Proteomes" id="UP000219374">
    <property type="component" value="Unassembled WGS sequence"/>
</dbReference>